<dbReference type="GeneID" id="81404168"/>
<accession>A0A9W9H6N1</accession>
<gene>
    <name evidence="1" type="ORF">N7515_004254</name>
</gene>
<comment type="caution">
    <text evidence="1">The sequence shown here is derived from an EMBL/GenBank/DDBJ whole genome shotgun (WGS) entry which is preliminary data.</text>
</comment>
<protein>
    <submittedName>
        <fullName evidence="1">Uncharacterized protein</fullName>
    </submittedName>
</protein>
<dbReference type="RefSeq" id="XP_056524055.1">
    <property type="nucleotide sequence ID" value="XM_056664998.1"/>
</dbReference>
<name>A0A9W9H6N1_9EURO</name>
<organism evidence="1 2">
    <name type="scientific">Penicillium bovifimosum</name>
    <dbReference type="NCBI Taxonomy" id="126998"/>
    <lineage>
        <taxon>Eukaryota</taxon>
        <taxon>Fungi</taxon>
        <taxon>Dikarya</taxon>
        <taxon>Ascomycota</taxon>
        <taxon>Pezizomycotina</taxon>
        <taxon>Eurotiomycetes</taxon>
        <taxon>Eurotiomycetidae</taxon>
        <taxon>Eurotiales</taxon>
        <taxon>Aspergillaceae</taxon>
        <taxon>Penicillium</taxon>
    </lineage>
</organism>
<sequence>MSESAPPSPRCLLVSQDNHGFLLVVTGYPCPALPFLKMKQYSPWNINEKDHTEDLAKIINGVARA</sequence>
<reference evidence="1" key="1">
    <citation type="submission" date="2022-11" db="EMBL/GenBank/DDBJ databases">
        <authorList>
            <person name="Petersen C."/>
        </authorList>
    </citation>
    <scope>NUCLEOTIDE SEQUENCE</scope>
    <source>
        <strain evidence="1">IBT 22155</strain>
    </source>
</reference>
<evidence type="ECO:0000313" key="1">
    <source>
        <dbReference type="EMBL" id="KAJ5139406.1"/>
    </source>
</evidence>
<dbReference type="EMBL" id="JAPQKL010000003">
    <property type="protein sequence ID" value="KAJ5139406.1"/>
    <property type="molecule type" value="Genomic_DNA"/>
</dbReference>
<dbReference type="AlphaFoldDB" id="A0A9W9H6N1"/>
<evidence type="ECO:0000313" key="2">
    <source>
        <dbReference type="Proteomes" id="UP001149079"/>
    </source>
</evidence>
<reference evidence="1" key="2">
    <citation type="journal article" date="2023" name="IMA Fungus">
        <title>Comparative genomic study of the Penicillium genus elucidates a diverse pangenome and 15 lateral gene transfer events.</title>
        <authorList>
            <person name="Petersen C."/>
            <person name="Sorensen T."/>
            <person name="Nielsen M.R."/>
            <person name="Sondergaard T.E."/>
            <person name="Sorensen J.L."/>
            <person name="Fitzpatrick D.A."/>
            <person name="Frisvad J.C."/>
            <person name="Nielsen K.L."/>
        </authorList>
    </citation>
    <scope>NUCLEOTIDE SEQUENCE</scope>
    <source>
        <strain evidence="1">IBT 22155</strain>
    </source>
</reference>
<proteinExistence type="predicted"/>
<dbReference type="Proteomes" id="UP001149079">
    <property type="component" value="Unassembled WGS sequence"/>
</dbReference>
<keyword evidence="2" id="KW-1185">Reference proteome</keyword>